<evidence type="ECO:0000256" key="4">
    <source>
        <dbReference type="ARBA" id="ARBA00023125"/>
    </source>
</evidence>
<proteinExistence type="inferred from homology"/>
<evidence type="ECO:0000256" key="2">
    <source>
        <dbReference type="ARBA" id="ARBA00010840"/>
    </source>
</evidence>
<dbReference type="Proteomes" id="UP001451303">
    <property type="component" value="Unassembled WGS sequence"/>
</dbReference>
<feature type="region of interest" description="Disordered" evidence="6">
    <location>
        <begin position="92"/>
        <end position="178"/>
    </location>
</feature>
<keyword evidence="4" id="KW-0238">DNA-binding</keyword>
<evidence type="ECO:0000256" key="6">
    <source>
        <dbReference type="SAM" id="MobiDB-lite"/>
    </source>
</evidence>
<feature type="compositionally biased region" description="Polar residues" evidence="6">
    <location>
        <begin position="112"/>
        <end position="129"/>
    </location>
</feature>
<comment type="caution">
    <text evidence="8">The sequence shown here is derived from an EMBL/GenBank/DDBJ whole genome shotgun (WGS) entry which is preliminary data.</text>
</comment>
<evidence type="ECO:0000313" key="9">
    <source>
        <dbReference type="Proteomes" id="UP001451303"/>
    </source>
</evidence>
<gene>
    <name evidence="8" type="ORF">QR685DRAFT_553362</name>
</gene>
<feature type="domain" description="ORC6 first cyclin-like" evidence="7">
    <location>
        <begin position="10"/>
        <end position="93"/>
    </location>
</feature>
<evidence type="ECO:0000259" key="7">
    <source>
        <dbReference type="Pfam" id="PF05460"/>
    </source>
</evidence>
<evidence type="ECO:0000256" key="3">
    <source>
        <dbReference type="ARBA" id="ARBA00022705"/>
    </source>
</evidence>
<organism evidence="8 9">
    <name type="scientific">Neurospora intermedia</name>
    <dbReference type="NCBI Taxonomy" id="5142"/>
    <lineage>
        <taxon>Eukaryota</taxon>
        <taxon>Fungi</taxon>
        <taxon>Dikarya</taxon>
        <taxon>Ascomycota</taxon>
        <taxon>Pezizomycotina</taxon>
        <taxon>Sordariomycetes</taxon>
        <taxon>Sordariomycetidae</taxon>
        <taxon>Sordariales</taxon>
        <taxon>Sordariaceae</taxon>
        <taxon>Neurospora</taxon>
    </lineage>
</organism>
<evidence type="ECO:0000256" key="1">
    <source>
        <dbReference type="ARBA" id="ARBA00004123"/>
    </source>
</evidence>
<keyword evidence="9" id="KW-1185">Reference proteome</keyword>
<sequence length="444" mass="49014">MNRSIEQALLSLLPTHNTTLPQPLVDLASSLLAQSRHRASTLKAEEEIARTYACAHLACDRLKITLNLPPIDPRPPIPPRIYKRLYSHLSNILPSTSSTPGRGAGTPRKSEQSAAATPRSQRTIKTPTSRLRDQQNRADDLTASPSAGRSARSNRSAATGRTATPGTAAGPGKEEKPLHQFRGTLFPHKDGVSAGDGGGLPGWMKPTLRFLLKELSPSHIGPVVMSGIESIVAPRGQRTEDEWVNANLVSLLGALYLLVWRRVTWPGLDVDGGEYVAMRKKVAAALKKARENVKVAVKLGTGREEEEEQNEEKVWEGWVDDDVRVKDLNAATLHIGREGWLEMDWAAGVEDLARTVLEKEDYDDDAAEDGRGSNKVELFRVGQGDSMFQDRYDYLGERKQKEYAIWKQGILRKIKALENPSASTTATPRKRKVPEANMDIDENE</sequence>
<keyword evidence="5" id="KW-0539">Nucleus</keyword>
<evidence type="ECO:0000313" key="8">
    <source>
        <dbReference type="EMBL" id="KAL0470339.1"/>
    </source>
</evidence>
<dbReference type="EMBL" id="JAVLET010000004">
    <property type="protein sequence ID" value="KAL0470339.1"/>
    <property type="molecule type" value="Genomic_DNA"/>
</dbReference>
<dbReference type="InterPro" id="IPR008721">
    <property type="entry name" value="ORC6_cyclin_first"/>
</dbReference>
<reference evidence="8 9" key="1">
    <citation type="submission" date="2023-09" db="EMBL/GenBank/DDBJ databases">
        <title>Multi-omics analysis of a traditional fermented food reveals byproduct-associated fungal strains for waste-to-food upcycling.</title>
        <authorList>
            <consortium name="Lawrence Berkeley National Laboratory"/>
            <person name="Rekdal V.M."/>
            <person name="Villalobos-Escobedo J.M."/>
            <person name="Rodriguez-Valeron N."/>
            <person name="Garcia M.O."/>
            <person name="Vasquez D.P."/>
            <person name="Damayanti I."/>
            <person name="Sorensen P.M."/>
            <person name="Baidoo E.E."/>
            <person name="De Carvalho A.C."/>
            <person name="Riley R."/>
            <person name="Lipzen A."/>
            <person name="He G."/>
            <person name="Yan M."/>
            <person name="Haridas S."/>
            <person name="Daum C."/>
            <person name="Yoshinaga Y."/>
            <person name="Ng V."/>
            <person name="Grigoriev I.V."/>
            <person name="Munk R."/>
            <person name="Nuraida L."/>
            <person name="Wijaya C.H."/>
            <person name="Morales P.-C."/>
            <person name="Keasling J.D."/>
        </authorList>
    </citation>
    <scope>NUCLEOTIDE SEQUENCE [LARGE SCALE GENOMIC DNA]</scope>
    <source>
        <strain evidence="8 9">FGSC 2613</strain>
    </source>
</reference>
<evidence type="ECO:0000256" key="5">
    <source>
        <dbReference type="ARBA" id="ARBA00023242"/>
    </source>
</evidence>
<feature type="compositionally biased region" description="Low complexity" evidence="6">
    <location>
        <begin position="142"/>
        <end position="171"/>
    </location>
</feature>
<comment type="subcellular location">
    <subcellularLocation>
        <location evidence="1">Nucleus</location>
    </subcellularLocation>
</comment>
<dbReference type="Pfam" id="PF05460">
    <property type="entry name" value="ORC6"/>
    <property type="match status" value="1"/>
</dbReference>
<keyword evidence="3" id="KW-0235">DNA replication</keyword>
<feature type="region of interest" description="Disordered" evidence="6">
    <location>
        <begin position="417"/>
        <end position="444"/>
    </location>
</feature>
<protein>
    <submittedName>
        <fullName evidence="8">Origin recognition complex, subunit 6</fullName>
    </submittedName>
</protein>
<feature type="compositionally biased region" description="Basic and acidic residues" evidence="6">
    <location>
        <begin position="130"/>
        <end position="140"/>
    </location>
</feature>
<accession>A0ABR3DCC9</accession>
<name>A0ABR3DCC9_NEUIN</name>
<comment type="similarity">
    <text evidence="2">Belongs to the ORC6 family.</text>
</comment>